<feature type="transmembrane region" description="Helical" evidence="7">
    <location>
        <begin position="304"/>
        <end position="328"/>
    </location>
</feature>
<evidence type="ECO:0000256" key="5">
    <source>
        <dbReference type="ARBA" id="ARBA00022989"/>
    </source>
</evidence>
<keyword evidence="9" id="KW-1185">Reference proteome</keyword>
<evidence type="ECO:0000256" key="3">
    <source>
        <dbReference type="ARBA" id="ARBA00022475"/>
    </source>
</evidence>
<name>A0ABW5C9K9_9PROT</name>
<keyword evidence="4 7" id="KW-0812">Transmembrane</keyword>
<reference evidence="9" key="1">
    <citation type="journal article" date="2019" name="Int. J. Syst. Evol. Microbiol.">
        <title>The Global Catalogue of Microorganisms (GCM) 10K type strain sequencing project: providing services to taxonomists for standard genome sequencing and annotation.</title>
        <authorList>
            <consortium name="The Broad Institute Genomics Platform"/>
            <consortium name="The Broad Institute Genome Sequencing Center for Infectious Disease"/>
            <person name="Wu L."/>
            <person name="Ma J."/>
        </authorList>
    </citation>
    <scope>NUCLEOTIDE SEQUENCE [LARGE SCALE GENOMIC DNA]</scope>
    <source>
        <strain evidence="9">KCTC 15012</strain>
    </source>
</reference>
<feature type="transmembrane region" description="Helical" evidence="7">
    <location>
        <begin position="90"/>
        <end position="110"/>
    </location>
</feature>
<dbReference type="InterPro" id="IPR003370">
    <property type="entry name" value="Chromate_transpt"/>
</dbReference>
<comment type="similarity">
    <text evidence="2">Belongs to the chromate ion transporter (CHR) (TC 2.A.51) family.</text>
</comment>
<evidence type="ECO:0000256" key="2">
    <source>
        <dbReference type="ARBA" id="ARBA00005262"/>
    </source>
</evidence>
<organism evidence="8 9">
    <name type="scientific">Phaeospirillum tilakii</name>
    <dbReference type="NCBI Taxonomy" id="741673"/>
    <lineage>
        <taxon>Bacteria</taxon>
        <taxon>Pseudomonadati</taxon>
        <taxon>Pseudomonadota</taxon>
        <taxon>Alphaproteobacteria</taxon>
        <taxon>Rhodospirillales</taxon>
        <taxon>Rhodospirillaceae</taxon>
        <taxon>Phaeospirillum</taxon>
    </lineage>
</organism>
<protein>
    <submittedName>
        <fullName evidence="8">Chromate efflux transporter</fullName>
    </submittedName>
</protein>
<gene>
    <name evidence="8" type="primary">chrA</name>
    <name evidence="8" type="ORF">ACFSNB_03665</name>
</gene>
<keyword evidence="3" id="KW-1003">Cell membrane</keyword>
<keyword evidence="5 7" id="KW-1133">Transmembrane helix</keyword>
<proteinExistence type="inferred from homology"/>
<comment type="subcellular location">
    <subcellularLocation>
        <location evidence="1">Cell membrane</location>
        <topology evidence="1">Multi-pass membrane protein</topology>
    </subcellularLocation>
</comment>
<feature type="transmembrane region" description="Helical" evidence="7">
    <location>
        <begin position="205"/>
        <end position="227"/>
    </location>
</feature>
<feature type="transmembrane region" description="Helical" evidence="7">
    <location>
        <begin position="378"/>
        <end position="403"/>
    </location>
</feature>
<accession>A0ABW5C9K9</accession>
<evidence type="ECO:0000256" key="7">
    <source>
        <dbReference type="SAM" id="Phobius"/>
    </source>
</evidence>
<evidence type="ECO:0000313" key="9">
    <source>
        <dbReference type="Proteomes" id="UP001597296"/>
    </source>
</evidence>
<dbReference type="NCBIfam" id="TIGR00937">
    <property type="entry name" value="2A51"/>
    <property type="match status" value="1"/>
</dbReference>
<dbReference type="InterPro" id="IPR014047">
    <property type="entry name" value="Chr_Tranpt_l_chain"/>
</dbReference>
<dbReference type="RefSeq" id="WP_377314607.1">
    <property type="nucleotide sequence ID" value="NZ_JBHUIY010000004.1"/>
</dbReference>
<dbReference type="Pfam" id="PF02417">
    <property type="entry name" value="Chromate_transp"/>
    <property type="match status" value="2"/>
</dbReference>
<feature type="transmembrane region" description="Helical" evidence="7">
    <location>
        <begin position="154"/>
        <end position="185"/>
    </location>
</feature>
<sequence length="405" mass="41331">MPPAAIPDAAPRGGTPREVLLAFLKLGLTCFGGPVAHLGYFRQEFVVRRRWIDDAAYADLVGLCQFLPGPASSQVGFALGLGRAGAWGGLAAWAGFTLPSALLLVAFAALADRLAGPLGLGLLHGLKLVAVAIVAQAVWGMARSLCPDGTRAAIAAAASLIVLSAPSAAAQIGAILAGALAGWRLCRRPATPPPPDGTTPLVSPRVGIAALAAYLALLVGLPLLTHFLAAPLLALAESCYRAGALVFGGGHVVLPLLREAFVTPGWIDDGRFLAGYGAAQAVPGPLFTFAAYLGASVETGAPRLVGATLALVSIFLPGLLILLAALPFWHQLRRGAQAQAAMRGINATVVGLLAAALYDPIWTGTIHTPTDLALALAGFALLTMTRTPPWIVVALSATAGLALSF</sequence>
<dbReference type="PANTHER" id="PTHR33567:SF3">
    <property type="entry name" value="CHROMATE ION TRANSPORTER (EUROFUNG)"/>
    <property type="match status" value="1"/>
</dbReference>
<feature type="transmembrane region" description="Helical" evidence="7">
    <location>
        <begin position="20"/>
        <end position="41"/>
    </location>
</feature>
<dbReference type="Proteomes" id="UP001597296">
    <property type="component" value="Unassembled WGS sequence"/>
</dbReference>
<evidence type="ECO:0000313" key="8">
    <source>
        <dbReference type="EMBL" id="MFD2232896.1"/>
    </source>
</evidence>
<keyword evidence="6 7" id="KW-0472">Membrane</keyword>
<evidence type="ECO:0000256" key="4">
    <source>
        <dbReference type="ARBA" id="ARBA00022692"/>
    </source>
</evidence>
<feature type="transmembrane region" description="Helical" evidence="7">
    <location>
        <begin position="340"/>
        <end position="358"/>
    </location>
</feature>
<dbReference type="PANTHER" id="PTHR33567">
    <property type="entry name" value="CHROMATE ION TRANSPORTER (EUROFUNG)"/>
    <property type="match status" value="1"/>
</dbReference>
<feature type="transmembrane region" description="Helical" evidence="7">
    <location>
        <begin position="122"/>
        <end position="142"/>
    </location>
</feature>
<evidence type="ECO:0000256" key="1">
    <source>
        <dbReference type="ARBA" id="ARBA00004651"/>
    </source>
</evidence>
<dbReference type="PIRSF" id="PIRSF004810">
    <property type="entry name" value="ChrA"/>
    <property type="match status" value="1"/>
</dbReference>
<comment type="caution">
    <text evidence="8">The sequence shown here is derived from an EMBL/GenBank/DDBJ whole genome shotgun (WGS) entry which is preliminary data.</text>
</comment>
<dbReference type="EMBL" id="JBHUIY010000004">
    <property type="protein sequence ID" value="MFD2232896.1"/>
    <property type="molecule type" value="Genomic_DNA"/>
</dbReference>
<feature type="transmembrane region" description="Helical" evidence="7">
    <location>
        <begin position="239"/>
        <end position="257"/>
    </location>
</feature>
<evidence type="ECO:0000256" key="6">
    <source>
        <dbReference type="ARBA" id="ARBA00023136"/>
    </source>
</evidence>